<keyword evidence="2" id="KW-1185">Reference proteome</keyword>
<proteinExistence type="predicted"/>
<dbReference type="EMBL" id="JAAIUW010000006">
    <property type="protein sequence ID" value="KAF7825035.1"/>
    <property type="molecule type" value="Genomic_DNA"/>
</dbReference>
<dbReference type="OrthoDB" id="2009526at2759"/>
<comment type="caution">
    <text evidence="1">The sequence shown here is derived from an EMBL/GenBank/DDBJ whole genome shotgun (WGS) entry which is preliminary data.</text>
</comment>
<accession>A0A834WJ52</accession>
<gene>
    <name evidence="1" type="ORF">G2W53_016199</name>
</gene>
<evidence type="ECO:0000313" key="1">
    <source>
        <dbReference type="EMBL" id="KAF7825035.1"/>
    </source>
</evidence>
<organism evidence="1 2">
    <name type="scientific">Senna tora</name>
    <dbReference type="NCBI Taxonomy" id="362788"/>
    <lineage>
        <taxon>Eukaryota</taxon>
        <taxon>Viridiplantae</taxon>
        <taxon>Streptophyta</taxon>
        <taxon>Embryophyta</taxon>
        <taxon>Tracheophyta</taxon>
        <taxon>Spermatophyta</taxon>
        <taxon>Magnoliopsida</taxon>
        <taxon>eudicotyledons</taxon>
        <taxon>Gunneridae</taxon>
        <taxon>Pentapetalae</taxon>
        <taxon>rosids</taxon>
        <taxon>fabids</taxon>
        <taxon>Fabales</taxon>
        <taxon>Fabaceae</taxon>
        <taxon>Caesalpinioideae</taxon>
        <taxon>Cassia clade</taxon>
        <taxon>Senna</taxon>
    </lineage>
</organism>
<reference evidence="1" key="1">
    <citation type="submission" date="2020-09" db="EMBL/GenBank/DDBJ databases">
        <title>Genome-Enabled Discovery of Anthraquinone Biosynthesis in Senna tora.</title>
        <authorList>
            <person name="Kang S.-H."/>
            <person name="Pandey R.P."/>
            <person name="Lee C.-M."/>
            <person name="Sim J.-S."/>
            <person name="Jeong J.-T."/>
            <person name="Choi B.-S."/>
            <person name="Jung M."/>
            <person name="Ginzburg D."/>
            <person name="Zhao K."/>
            <person name="Won S.Y."/>
            <person name="Oh T.-J."/>
            <person name="Yu Y."/>
            <person name="Kim N.-H."/>
            <person name="Lee O.R."/>
            <person name="Lee T.-H."/>
            <person name="Bashyal P."/>
            <person name="Kim T.-S."/>
            <person name="Lee W.-H."/>
            <person name="Kawkins C."/>
            <person name="Kim C.-K."/>
            <person name="Kim J.S."/>
            <person name="Ahn B.O."/>
            <person name="Rhee S.Y."/>
            <person name="Sohng J.K."/>
        </authorList>
    </citation>
    <scope>NUCLEOTIDE SEQUENCE</scope>
    <source>
        <tissue evidence="1">Leaf</tissue>
    </source>
</reference>
<protein>
    <submittedName>
        <fullName evidence="1">Putative transcription factor GRF family</fullName>
    </submittedName>
</protein>
<dbReference type="Proteomes" id="UP000634136">
    <property type="component" value="Unassembled WGS sequence"/>
</dbReference>
<dbReference type="AlphaFoldDB" id="A0A834WJ52"/>
<name>A0A834WJ52_9FABA</name>
<dbReference type="PANTHER" id="PTHR33248">
    <property type="entry name" value="ZINC ION-BINDING PROTEIN"/>
    <property type="match status" value="1"/>
</dbReference>
<evidence type="ECO:0000313" key="2">
    <source>
        <dbReference type="Proteomes" id="UP000634136"/>
    </source>
</evidence>
<sequence>MEKQACECKRRGEAYFEAQLYPFKQVLYRVLILDLMATSSVGDNSGNQYLRYKNAYCICQKVARIKVLQTDANPNRLFVCCDHDECDFFRWFKPMKDAEVNSNGGSKMAATDSTTSLYVQRISKIESEVVKLKDDLMMKDSWKLSLSESHTLDRSKTVLARRRWLQHGGFQWT</sequence>